<evidence type="ECO:0000313" key="1">
    <source>
        <dbReference type="EMBL" id="CAJ1944357.1"/>
    </source>
</evidence>
<evidence type="ECO:0000313" key="2">
    <source>
        <dbReference type="Proteomes" id="UP001295423"/>
    </source>
</evidence>
<dbReference type="Proteomes" id="UP001295423">
    <property type="component" value="Unassembled WGS sequence"/>
</dbReference>
<dbReference type="AlphaFoldDB" id="A0AAD2CRV0"/>
<sequence>MFLPENLDQWEKEEKERKAAFEKIEAWSLEMIPEEIRKDAFVAVREMACGDPNCSPVDTAVTILFESGIDGIFGVPMMAKDITKEDLAFGFPPAEVLHKWKLGEDVDWASPRRDDYDDDLFAPMLPQDMPALRFDIGQKVLCRTGPDAEKDWSPGTIILQWYHNASWPEGSYAPYKIRLDDDREIFAPADIDQVIKKELPEELEASAEKE</sequence>
<protein>
    <submittedName>
        <fullName evidence="1">Uncharacterized protein</fullName>
    </submittedName>
</protein>
<gene>
    <name evidence="1" type="ORF">CYCCA115_LOCUS8847</name>
</gene>
<dbReference type="EMBL" id="CAKOGP040001224">
    <property type="protein sequence ID" value="CAJ1944357.1"/>
    <property type="molecule type" value="Genomic_DNA"/>
</dbReference>
<accession>A0AAD2CRV0</accession>
<proteinExistence type="predicted"/>
<organism evidence="1 2">
    <name type="scientific">Cylindrotheca closterium</name>
    <dbReference type="NCBI Taxonomy" id="2856"/>
    <lineage>
        <taxon>Eukaryota</taxon>
        <taxon>Sar</taxon>
        <taxon>Stramenopiles</taxon>
        <taxon>Ochrophyta</taxon>
        <taxon>Bacillariophyta</taxon>
        <taxon>Bacillariophyceae</taxon>
        <taxon>Bacillariophycidae</taxon>
        <taxon>Bacillariales</taxon>
        <taxon>Bacillariaceae</taxon>
        <taxon>Cylindrotheca</taxon>
    </lineage>
</organism>
<reference evidence="1" key="1">
    <citation type="submission" date="2023-08" db="EMBL/GenBank/DDBJ databases">
        <authorList>
            <person name="Audoor S."/>
            <person name="Bilcke G."/>
        </authorList>
    </citation>
    <scope>NUCLEOTIDE SEQUENCE</scope>
</reference>
<name>A0AAD2CRV0_9STRA</name>
<keyword evidence="2" id="KW-1185">Reference proteome</keyword>
<comment type="caution">
    <text evidence="1">The sequence shown here is derived from an EMBL/GenBank/DDBJ whole genome shotgun (WGS) entry which is preliminary data.</text>
</comment>